<comment type="caution">
    <text evidence="9">The sequence shown here is derived from an EMBL/GenBank/DDBJ whole genome shotgun (WGS) entry which is preliminary data.</text>
</comment>
<comment type="miscellaneous">
    <text evidence="7">In eukaryotes there are cytoplasmic, mitochondrial and chloroplastic isozymes.</text>
</comment>
<evidence type="ECO:0000256" key="6">
    <source>
        <dbReference type="ARBA" id="ARBA00022898"/>
    </source>
</evidence>
<dbReference type="SUPFAM" id="SSF53383">
    <property type="entry name" value="PLP-dependent transferases"/>
    <property type="match status" value="1"/>
</dbReference>
<evidence type="ECO:0000256" key="1">
    <source>
        <dbReference type="ARBA" id="ARBA00001933"/>
    </source>
</evidence>
<evidence type="ECO:0000256" key="5">
    <source>
        <dbReference type="ARBA" id="ARBA00022679"/>
    </source>
</evidence>
<dbReference type="InterPro" id="IPR015424">
    <property type="entry name" value="PyrdxlP-dep_Trfase"/>
</dbReference>
<dbReference type="PANTHER" id="PTHR11879">
    <property type="entry name" value="ASPARTATE AMINOTRANSFERASE"/>
    <property type="match status" value="1"/>
</dbReference>
<name>A0AAD6HQJ5_9EURO</name>
<evidence type="ECO:0000313" key="10">
    <source>
        <dbReference type="Proteomes" id="UP001215712"/>
    </source>
</evidence>
<evidence type="ECO:0000256" key="2">
    <source>
        <dbReference type="ARBA" id="ARBA00007441"/>
    </source>
</evidence>
<reference evidence="9" key="1">
    <citation type="journal article" date="2023" name="IMA Fungus">
        <title>Comparative genomic study of the Penicillium genus elucidates a diverse pangenome and 15 lateral gene transfer events.</title>
        <authorList>
            <person name="Petersen C."/>
            <person name="Sorensen T."/>
            <person name="Nielsen M.R."/>
            <person name="Sondergaard T.E."/>
            <person name="Sorensen J.L."/>
            <person name="Fitzpatrick D.A."/>
            <person name="Frisvad J.C."/>
            <person name="Nielsen K.L."/>
        </authorList>
    </citation>
    <scope>NUCLEOTIDE SEQUENCE</scope>
    <source>
        <strain evidence="9">IBT 17514</strain>
    </source>
</reference>
<dbReference type="Pfam" id="PF00155">
    <property type="entry name" value="Aminotran_1_2"/>
    <property type="match status" value="1"/>
</dbReference>
<gene>
    <name evidence="9" type="ORF">N7493_003661</name>
</gene>
<dbReference type="PRINTS" id="PR00799">
    <property type="entry name" value="TRANSAMINASE"/>
</dbReference>
<dbReference type="InterPro" id="IPR000796">
    <property type="entry name" value="Asp_trans"/>
</dbReference>
<dbReference type="FunFam" id="3.40.640.10:FF:000066">
    <property type="entry name" value="Aspartate aminotransferase"/>
    <property type="match status" value="1"/>
</dbReference>
<keyword evidence="6" id="KW-0663">Pyridoxal phosphate</keyword>
<dbReference type="FunFam" id="3.90.1150.10:FF:000001">
    <property type="entry name" value="Aspartate aminotransferase"/>
    <property type="match status" value="1"/>
</dbReference>
<evidence type="ECO:0000313" key="9">
    <source>
        <dbReference type="EMBL" id="KAJ5732180.1"/>
    </source>
</evidence>
<dbReference type="CDD" id="cd00609">
    <property type="entry name" value="AAT_like"/>
    <property type="match status" value="1"/>
</dbReference>
<comment type="catalytic activity">
    <reaction evidence="7">
        <text>L-aspartate + 2-oxoglutarate = oxaloacetate + L-glutamate</text>
        <dbReference type="Rhea" id="RHEA:21824"/>
        <dbReference type="ChEBI" id="CHEBI:16452"/>
        <dbReference type="ChEBI" id="CHEBI:16810"/>
        <dbReference type="ChEBI" id="CHEBI:29985"/>
        <dbReference type="ChEBI" id="CHEBI:29991"/>
        <dbReference type="EC" id="2.6.1.1"/>
    </reaction>
</comment>
<dbReference type="PANTHER" id="PTHR11879:SF20">
    <property type="entry name" value="ASPARTATE AMINOTRANSFERASE"/>
    <property type="match status" value="1"/>
</dbReference>
<reference evidence="9" key="2">
    <citation type="submission" date="2023-01" db="EMBL/GenBank/DDBJ databases">
        <authorList>
            <person name="Petersen C."/>
        </authorList>
    </citation>
    <scope>NUCLEOTIDE SEQUENCE</scope>
    <source>
        <strain evidence="9">IBT 17514</strain>
    </source>
</reference>
<comment type="cofactor">
    <cofactor evidence="1">
        <name>pyridoxal 5'-phosphate</name>
        <dbReference type="ChEBI" id="CHEBI:597326"/>
    </cofactor>
</comment>
<sequence length="412" mass="45006">MGSIPTESLFSELSDIPLDSHYALKEEFSADPAPKKVILGSGIYRDGNGMPWVLPTVKEAEDIVDNIGDPGRYDYLQIAGSAAFYTAARDLLFGRVDTKVESIVSVQAVSGTGANSLGARFLSESLKPSAVWLSNPSWVNHANIWSLVGVEVKYYPYWDAEKRLLDFENMIKTLESHTKPGDVIVLHGCAHNPTGVDPTKDQWKTIADVCQRRGLFPFFDNAYQGFASGDLDEDAWALRHFAGRENMELAAAQSFSKNMGLYGERVGALHILTASPDAASKVKGHVLRIQRGQVSQPPRRGATLATTILTNGKLFQKWLLDLREMSSRIKDMRKALHDELVALGTPGDWGHILTQIGMFSYTGLSPAQVEHLRSEGHVYILASGRISVPGLNPGNVKYVAAAIDKAVRGGLA</sequence>
<comment type="subunit">
    <text evidence="3 7">Homodimer.</text>
</comment>
<organism evidence="9 10">
    <name type="scientific">Penicillium malachiteum</name>
    <dbReference type="NCBI Taxonomy" id="1324776"/>
    <lineage>
        <taxon>Eukaryota</taxon>
        <taxon>Fungi</taxon>
        <taxon>Dikarya</taxon>
        <taxon>Ascomycota</taxon>
        <taxon>Pezizomycotina</taxon>
        <taxon>Eurotiomycetes</taxon>
        <taxon>Eurotiomycetidae</taxon>
        <taxon>Eurotiales</taxon>
        <taxon>Aspergillaceae</taxon>
        <taxon>Penicillium</taxon>
    </lineage>
</organism>
<evidence type="ECO:0000256" key="7">
    <source>
        <dbReference type="RuleBase" id="RU000480"/>
    </source>
</evidence>
<dbReference type="GO" id="GO:0030170">
    <property type="term" value="F:pyridoxal phosphate binding"/>
    <property type="evidence" value="ECO:0007669"/>
    <property type="project" value="InterPro"/>
</dbReference>
<comment type="similarity">
    <text evidence="2">Belongs to the class-I pyridoxal-phosphate-dependent aminotransferase family.</text>
</comment>
<dbReference type="GO" id="GO:0006532">
    <property type="term" value="P:aspartate biosynthetic process"/>
    <property type="evidence" value="ECO:0007669"/>
    <property type="project" value="TreeGrafter"/>
</dbReference>
<protein>
    <recommendedName>
        <fullName evidence="7">Aspartate aminotransferase</fullName>
        <ecNumber evidence="7">2.6.1.1</ecNumber>
    </recommendedName>
</protein>
<dbReference type="NCBIfam" id="NF006719">
    <property type="entry name" value="PRK09257.1"/>
    <property type="match status" value="1"/>
</dbReference>
<dbReference type="Gene3D" id="3.90.1150.10">
    <property type="entry name" value="Aspartate Aminotransferase, domain 1"/>
    <property type="match status" value="1"/>
</dbReference>
<dbReference type="InterPro" id="IPR004839">
    <property type="entry name" value="Aminotransferase_I/II_large"/>
</dbReference>
<dbReference type="Gene3D" id="3.40.640.10">
    <property type="entry name" value="Type I PLP-dependent aspartate aminotransferase-like (Major domain)"/>
    <property type="match status" value="1"/>
</dbReference>
<dbReference type="Proteomes" id="UP001215712">
    <property type="component" value="Unassembled WGS sequence"/>
</dbReference>
<keyword evidence="4 7" id="KW-0032">Aminotransferase</keyword>
<evidence type="ECO:0000256" key="4">
    <source>
        <dbReference type="ARBA" id="ARBA00022576"/>
    </source>
</evidence>
<dbReference type="InterPro" id="IPR015422">
    <property type="entry name" value="PyrdxlP-dep_Trfase_small"/>
</dbReference>
<dbReference type="EMBL" id="JAQJAN010000004">
    <property type="protein sequence ID" value="KAJ5732180.1"/>
    <property type="molecule type" value="Genomic_DNA"/>
</dbReference>
<evidence type="ECO:0000259" key="8">
    <source>
        <dbReference type="Pfam" id="PF00155"/>
    </source>
</evidence>
<keyword evidence="10" id="KW-1185">Reference proteome</keyword>
<dbReference type="GO" id="GO:0004069">
    <property type="term" value="F:L-aspartate:2-oxoglutarate aminotransferase activity"/>
    <property type="evidence" value="ECO:0007669"/>
    <property type="project" value="UniProtKB-EC"/>
</dbReference>
<dbReference type="GO" id="GO:0005829">
    <property type="term" value="C:cytosol"/>
    <property type="evidence" value="ECO:0007669"/>
    <property type="project" value="TreeGrafter"/>
</dbReference>
<keyword evidence="5 7" id="KW-0808">Transferase</keyword>
<proteinExistence type="inferred from homology"/>
<dbReference type="PROSITE" id="PS00105">
    <property type="entry name" value="AA_TRANSFER_CLASS_1"/>
    <property type="match status" value="1"/>
</dbReference>
<dbReference type="EC" id="2.6.1.1" evidence="7"/>
<dbReference type="InterPro" id="IPR015421">
    <property type="entry name" value="PyrdxlP-dep_Trfase_major"/>
</dbReference>
<accession>A0AAD6HQJ5</accession>
<dbReference type="AlphaFoldDB" id="A0AAD6HQJ5"/>
<dbReference type="InterPro" id="IPR004838">
    <property type="entry name" value="NHTrfase_class1_PyrdxlP-BS"/>
</dbReference>
<feature type="domain" description="Aminotransferase class I/classII large" evidence="8">
    <location>
        <begin position="35"/>
        <end position="403"/>
    </location>
</feature>
<evidence type="ECO:0000256" key="3">
    <source>
        <dbReference type="ARBA" id="ARBA00011738"/>
    </source>
</evidence>